<feature type="region of interest" description="Disordered" evidence="4">
    <location>
        <begin position="202"/>
        <end position="641"/>
    </location>
</feature>
<dbReference type="SMART" id="SM00132">
    <property type="entry name" value="LIM"/>
    <property type="match status" value="3"/>
</dbReference>
<evidence type="ECO:0000256" key="1">
    <source>
        <dbReference type="ARBA" id="ARBA00022723"/>
    </source>
</evidence>
<gene>
    <name evidence="6" type="ORF">C8A05DRAFT_40385</name>
</gene>
<organism evidence="6 7">
    <name type="scientific">Staphylotrichum tortipilum</name>
    <dbReference type="NCBI Taxonomy" id="2831512"/>
    <lineage>
        <taxon>Eukaryota</taxon>
        <taxon>Fungi</taxon>
        <taxon>Dikarya</taxon>
        <taxon>Ascomycota</taxon>
        <taxon>Pezizomycotina</taxon>
        <taxon>Sordariomycetes</taxon>
        <taxon>Sordariomycetidae</taxon>
        <taxon>Sordariales</taxon>
        <taxon>Chaetomiaceae</taxon>
        <taxon>Staphylotrichum</taxon>
    </lineage>
</organism>
<dbReference type="FunFam" id="2.10.110.10:FF:000077">
    <property type="entry name" value="LIM domain protein"/>
    <property type="match status" value="1"/>
</dbReference>
<feature type="domain" description="LIM zinc-binding" evidence="5">
    <location>
        <begin position="647"/>
        <end position="710"/>
    </location>
</feature>
<dbReference type="SUPFAM" id="SSF57716">
    <property type="entry name" value="Glucocorticoid receptor-like (DNA-binding domain)"/>
    <property type="match status" value="2"/>
</dbReference>
<feature type="compositionally biased region" description="Low complexity" evidence="4">
    <location>
        <begin position="61"/>
        <end position="81"/>
    </location>
</feature>
<keyword evidence="3" id="KW-0440">LIM domain</keyword>
<feature type="compositionally biased region" description="Basic and acidic residues" evidence="4">
    <location>
        <begin position="428"/>
        <end position="455"/>
    </location>
</feature>
<dbReference type="PROSITE" id="PS50023">
    <property type="entry name" value="LIM_DOMAIN_2"/>
    <property type="match status" value="3"/>
</dbReference>
<dbReference type="PANTHER" id="PTHR24216:SF8">
    <property type="entry name" value="PAXILLIN, ISOFORM F"/>
    <property type="match status" value="1"/>
</dbReference>
<evidence type="ECO:0000313" key="6">
    <source>
        <dbReference type="EMBL" id="KAK3906836.1"/>
    </source>
</evidence>
<reference evidence="6" key="2">
    <citation type="submission" date="2023-05" db="EMBL/GenBank/DDBJ databases">
        <authorList>
            <consortium name="Lawrence Berkeley National Laboratory"/>
            <person name="Steindorff A."/>
            <person name="Hensen N."/>
            <person name="Bonometti L."/>
            <person name="Westerberg I."/>
            <person name="Brannstrom I.O."/>
            <person name="Guillou S."/>
            <person name="Cros-Aarteil S."/>
            <person name="Calhoun S."/>
            <person name="Haridas S."/>
            <person name="Kuo A."/>
            <person name="Mondo S."/>
            <person name="Pangilinan J."/>
            <person name="Riley R."/>
            <person name="Labutti K."/>
            <person name="Andreopoulos B."/>
            <person name="Lipzen A."/>
            <person name="Chen C."/>
            <person name="Yanf M."/>
            <person name="Daum C."/>
            <person name="Ng V."/>
            <person name="Clum A."/>
            <person name="Ohm R."/>
            <person name="Martin F."/>
            <person name="Silar P."/>
            <person name="Natvig D."/>
            <person name="Lalanne C."/>
            <person name="Gautier V."/>
            <person name="Ament-Velasquez S.L."/>
            <person name="Kruys A."/>
            <person name="Hutchinson M.I."/>
            <person name="Powell A.J."/>
            <person name="Barry K."/>
            <person name="Miller A.N."/>
            <person name="Grigoriev I.V."/>
            <person name="Debuchy R."/>
            <person name="Gladieux P."/>
            <person name="Thoren M.H."/>
            <person name="Johannesson H."/>
        </authorList>
    </citation>
    <scope>NUCLEOTIDE SEQUENCE</scope>
    <source>
        <strain evidence="6">CBS 103.79</strain>
    </source>
</reference>
<name>A0AAN6MUQ5_9PEZI</name>
<accession>A0AAN6MUQ5</accession>
<dbReference type="GO" id="GO:0046872">
    <property type="term" value="F:metal ion binding"/>
    <property type="evidence" value="ECO:0007669"/>
    <property type="project" value="UniProtKB-KW"/>
</dbReference>
<feature type="compositionally biased region" description="Polar residues" evidence="4">
    <location>
        <begin position="89"/>
        <end position="118"/>
    </location>
</feature>
<feature type="compositionally biased region" description="Basic and acidic residues" evidence="4">
    <location>
        <begin position="479"/>
        <end position="494"/>
    </location>
</feature>
<feature type="domain" description="LIM zinc-binding" evidence="5">
    <location>
        <begin position="806"/>
        <end position="872"/>
    </location>
</feature>
<sequence length="872" mass="94694">MFARSSSKERGAAKKATPPSPSYMSNEQFAAYLADLRNTRVNRPAGARPPPVSMHNGLGLAASSQSSIRAPSPSTSPLPQHHYQHQHQRTQSDTSSLAHSASRPSLAPSVSSRYSTTARGKDYYPDRPVQPLKPSEVVPSATYIERGQRWMEKEEAFSLRQAMEDMDLKDQPVPGKEGDTETDDDNRLYNAALDEAAELVWRHQNPGKVPQPGAPYRYKPHLRKNSYAHARTASVGRYGNDVAPTGLARRSVSGSSTEGDSPEPASSRPSFTSTRQASAVDQGGVAARDTDGTPRHVKPYGAIPTGPRSAPGAHSRSRQKRNMSNEAQPPFSGDQIWEEPDNNEASGRPPAAAAEDAVSPLQPRQKEPLNRLPFTHRASAASKPDPRPSLPEKLVSRSEIHRNPPSQSRNPQYTTNPRATDLPAPCDDVARKHGMEVRSDDIREATSMKLKDRSPKLPTPSAVSDSPGRPIVSFNKYWKPQEEATDDKSEESRFGRGGVSHPACLVPGGLRQKQPQQQAQAIPAISVTSDSASSPLPPAPSIRRSQPTPPTIQVDAPPVPMIAVSDSSSGSPPTIVVEPEGADGGPSIPVIVVPDDGPGSASSSSGGGSRRPLPTPQAGAPRVRQAARAPRGHWSPATRPVGSRATARCHECGDFIEGRFVSLAGTSERFHPQCFTCYACGTSLEALEISPEPEDHRAARLERIARRAAGEMLPEEPGQTMAEDGDKRLRFFCHLDWHELYAPRCKHCKTPIMGEHVVALGSHWHFGHFFCAECGDPFEKGMTHIEKDGYAWCVSCQTKRTERRAPKCRKCRTAVIGQYIRALGGEWHDECFRCATCNGGFDDGQIFPMEGRGAPGETVVLCTGCMERELKA</sequence>
<keyword evidence="2 3" id="KW-0862">Zinc</keyword>
<feature type="compositionally biased region" description="Basic and acidic residues" evidence="4">
    <location>
        <begin position="1"/>
        <end position="12"/>
    </location>
</feature>
<dbReference type="CDD" id="cd08368">
    <property type="entry name" value="LIM"/>
    <property type="match status" value="1"/>
</dbReference>
<evidence type="ECO:0000256" key="2">
    <source>
        <dbReference type="ARBA" id="ARBA00022833"/>
    </source>
</evidence>
<feature type="compositionally biased region" description="Low complexity" evidence="4">
    <location>
        <begin position="616"/>
        <end position="629"/>
    </location>
</feature>
<dbReference type="EMBL" id="MU855318">
    <property type="protein sequence ID" value="KAK3906836.1"/>
    <property type="molecule type" value="Genomic_DNA"/>
</dbReference>
<dbReference type="AlphaFoldDB" id="A0AAN6MUQ5"/>
<evidence type="ECO:0000313" key="7">
    <source>
        <dbReference type="Proteomes" id="UP001303889"/>
    </source>
</evidence>
<feature type="region of interest" description="Disordered" evidence="4">
    <location>
        <begin position="1"/>
        <end position="26"/>
    </location>
</feature>
<reference evidence="6" key="1">
    <citation type="journal article" date="2023" name="Mol. Phylogenet. Evol.">
        <title>Genome-scale phylogeny and comparative genomics of the fungal order Sordariales.</title>
        <authorList>
            <person name="Hensen N."/>
            <person name="Bonometti L."/>
            <person name="Westerberg I."/>
            <person name="Brannstrom I.O."/>
            <person name="Guillou S."/>
            <person name="Cros-Aarteil S."/>
            <person name="Calhoun S."/>
            <person name="Haridas S."/>
            <person name="Kuo A."/>
            <person name="Mondo S."/>
            <person name="Pangilinan J."/>
            <person name="Riley R."/>
            <person name="LaButti K."/>
            <person name="Andreopoulos B."/>
            <person name="Lipzen A."/>
            <person name="Chen C."/>
            <person name="Yan M."/>
            <person name="Daum C."/>
            <person name="Ng V."/>
            <person name="Clum A."/>
            <person name="Steindorff A."/>
            <person name="Ohm R.A."/>
            <person name="Martin F."/>
            <person name="Silar P."/>
            <person name="Natvig D.O."/>
            <person name="Lalanne C."/>
            <person name="Gautier V."/>
            <person name="Ament-Velasquez S.L."/>
            <person name="Kruys A."/>
            <person name="Hutchinson M.I."/>
            <person name="Powell A.J."/>
            <person name="Barry K."/>
            <person name="Miller A.N."/>
            <person name="Grigoriev I.V."/>
            <person name="Debuchy R."/>
            <person name="Gladieux P."/>
            <person name="Hiltunen Thoren M."/>
            <person name="Johannesson H."/>
        </authorList>
    </citation>
    <scope>NUCLEOTIDE SEQUENCE</scope>
    <source>
        <strain evidence="6">CBS 103.79</strain>
    </source>
</reference>
<feature type="domain" description="LIM zinc-binding" evidence="5">
    <location>
        <begin position="743"/>
        <end position="803"/>
    </location>
</feature>
<dbReference type="InterPro" id="IPR001781">
    <property type="entry name" value="Znf_LIM"/>
</dbReference>
<dbReference type="Gene3D" id="2.10.110.10">
    <property type="entry name" value="Cysteine Rich Protein"/>
    <property type="match status" value="3"/>
</dbReference>
<feature type="compositionally biased region" description="Polar residues" evidence="4">
    <location>
        <begin position="404"/>
        <end position="418"/>
    </location>
</feature>
<evidence type="ECO:0000256" key="3">
    <source>
        <dbReference type="PROSITE-ProRule" id="PRU00125"/>
    </source>
</evidence>
<feature type="region of interest" description="Disordered" evidence="4">
    <location>
        <begin position="163"/>
        <end position="186"/>
    </location>
</feature>
<protein>
    <recommendedName>
        <fullName evidence="5">LIM zinc-binding domain-containing protein</fullName>
    </recommendedName>
</protein>
<comment type="caution">
    <text evidence="6">The sequence shown here is derived from an EMBL/GenBank/DDBJ whole genome shotgun (WGS) entry which is preliminary data.</text>
</comment>
<evidence type="ECO:0000256" key="4">
    <source>
        <dbReference type="SAM" id="MobiDB-lite"/>
    </source>
</evidence>
<proteinExistence type="predicted"/>
<keyword evidence="1 3" id="KW-0479">Metal-binding</keyword>
<dbReference type="FunFam" id="2.10.110.10:FF:000131">
    <property type="entry name" value="LIM domain-containing protein"/>
    <property type="match status" value="1"/>
</dbReference>
<dbReference type="Proteomes" id="UP001303889">
    <property type="component" value="Unassembled WGS sequence"/>
</dbReference>
<dbReference type="FunFam" id="2.10.110.10:FF:000113">
    <property type="entry name" value="LIM domain-containing protein"/>
    <property type="match status" value="1"/>
</dbReference>
<dbReference type="PANTHER" id="PTHR24216">
    <property type="entry name" value="PAXILLIN-RELATED"/>
    <property type="match status" value="1"/>
</dbReference>
<keyword evidence="7" id="KW-1185">Reference proteome</keyword>
<feature type="region of interest" description="Disordered" evidence="4">
    <location>
        <begin position="40"/>
        <end position="135"/>
    </location>
</feature>
<feature type="compositionally biased region" description="Polar residues" evidence="4">
    <location>
        <begin position="267"/>
        <end position="279"/>
    </location>
</feature>
<evidence type="ECO:0000259" key="5">
    <source>
        <dbReference type="PROSITE" id="PS50023"/>
    </source>
</evidence>
<dbReference type="GO" id="GO:0030695">
    <property type="term" value="F:GTPase regulator activity"/>
    <property type="evidence" value="ECO:0007669"/>
    <property type="project" value="UniProtKB-ARBA"/>
</dbReference>
<dbReference type="PROSITE" id="PS00478">
    <property type="entry name" value="LIM_DOMAIN_1"/>
    <property type="match status" value="2"/>
</dbReference>
<feature type="compositionally biased region" description="Low complexity" evidence="4">
    <location>
        <begin position="514"/>
        <end position="525"/>
    </location>
</feature>
<dbReference type="Pfam" id="PF00412">
    <property type="entry name" value="LIM"/>
    <property type="match status" value="3"/>
</dbReference>